<sequence length="84" mass="8904">MCGTISSTLTLVGRFDPGAMAHFVAARADLLQVRATVVTATRHRIELRTEGEPDLVDALETACALAPGTNVVLDLTSTERNPTP</sequence>
<evidence type="ECO:0008006" key="3">
    <source>
        <dbReference type="Google" id="ProtNLM"/>
    </source>
</evidence>
<dbReference type="RefSeq" id="WP_016693646.1">
    <property type="nucleotide sequence ID" value="NZ_VLJT01000039.1"/>
</dbReference>
<dbReference type="AlphaFoldDB" id="A0A562DMA6"/>
<comment type="caution">
    <text evidence="1">The sequence shown here is derived from an EMBL/GenBank/DDBJ whole genome shotgun (WGS) entry which is preliminary data.</text>
</comment>
<accession>A0A562DMA6</accession>
<evidence type="ECO:0000313" key="1">
    <source>
        <dbReference type="EMBL" id="TWH10687.1"/>
    </source>
</evidence>
<proteinExistence type="predicted"/>
<evidence type="ECO:0000313" key="2">
    <source>
        <dbReference type="Proteomes" id="UP000317573"/>
    </source>
</evidence>
<organism evidence="1 2">
    <name type="scientific">Rhodococcus rhodochrous J45</name>
    <dbReference type="NCBI Taxonomy" id="935266"/>
    <lineage>
        <taxon>Bacteria</taxon>
        <taxon>Bacillati</taxon>
        <taxon>Actinomycetota</taxon>
        <taxon>Actinomycetes</taxon>
        <taxon>Mycobacteriales</taxon>
        <taxon>Nocardiaceae</taxon>
        <taxon>Rhodococcus</taxon>
    </lineage>
</organism>
<name>A0A562DMA6_RHORH</name>
<gene>
    <name evidence="1" type="ORF">L618_000400001680</name>
</gene>
<reference evidence="1 2" key="1">
    <citation type="submission" date="2019-07" db="EMBL/GenBank/DDBJ databases">
        <title>Genome sequencing of lignin-degrading bacterial isolates.</title>
        <authorList>
            <person name="Gladden J."/>
        </authorList>
    </citation>
    <scope>NUCLEOTIDE SEQUENCE [LARGE SCALE GENOMIC DNA]</scope>
    <source>
        <strain evidence="1 2">J45</strain>
    </source>
</reference>
<dbReference type="EMBL" id="VLJT01000039">
    <property type="protein sequence ID" value="TWH10687.1"/>
    <property type="molecule type" value="Genomic_DNA"/>
</dbReference>
<dbReference type="Proteomes" id="UP000317573">
    <property type="component" value="Unassembled WGS sequence"/>
</dbReference>
<protein>
    <recommendedName>
        <fullName evidence="3">Acylphosphatase</fullName>
    </recommendedName>
</protein>